<name>A0AAN1VZG5_9PROT</name>
<protein>
    <recommendedName>
        <fullName evidence="1">Restriction endonuclease type IV Mrr domain-containing protein</fullName>
    </recommendedName>
</protein>
<dbReference type="InterPro" id="IPR007560">
    <property type="entry name" value="Restrct_endonuc_IV_Mrr"/>
</dbReference>
<evidence type="ECO:0000259" key="1">
    <source>
        <dbReference type="Pfam" id="PF04471"/>
    </source>
</evidence>
<keyword evidence="3" id="KW-1185">Reference proteome</keyword>
<dbReference type="InterPro" id="IPR011335">
    <property type="entry name" value="Restrct_endonuc-II-like"/>
</dbReference>
<organism evidence="2 3">
    <name type="scientific">Ferrigenium kumadai</name>
    <dbReference type="NCBI Taxonomy" id="1682490"/>
    <lineage>
        <taxon>Bacteria</taxon>
        <taxon>Pseudomonadati</taxon>
        <taxon>Pseudomonadota</taxon>
        <taxon>Betaproteobacteria</taxon>
        <taxon>Nitrosomonadales</taxon>
        <taxon>Gallionellaceae</taxon>
        <taxon>Ferrigenium</taxon>
    </lineage>
</organism>
<dbReference type="EMBL" id="AP019536">
    <property type="protein sequence ID" value="BBI99408.1"/>
    <property type="molecule type" value="Genomic_DNA"/>
</dbReference>
<dbReference type="AlphaFoldDB" id="A0AAN1VZG5"/>
<dbReference type="GO" id="GO:0004519">
    <property type="term" value="F:endonuclease activity"/>
    <property type="evidence" value="ECO:0007669"/>
    <property type="project" value="InterPro"/>
</dbReference>
<dbReference type="RefSeq" id="WP_212786986.1">
    <property type="nucleotide sequence ID" value="NZ_AP019536.1"/>
</dbReference>
<evidence type="ECO:0000313" key="3">
    <source>
        <dbReference type="Proteomes" id="UP001319121"/>
    </source>
</evidence>
<dbReference type="SUPFAM" id="SSF52980">
    <property type="entry name" value="Restriction endonuclease-like"/>
    <property type="match status" value="1"/>
</dbReference>
<dbReference type="Pfam" id="PF04471">
    <property type="entry name" value="Mrr_cat"/>
    <property type="match status" value="1"/>
</dbReference>
<feature type="domain" description="Restriction endonuclease type IV Mrr" evidence="1">
    <location>
        <begin position="36"/>
        <end position="123"/>
    </location>
</feature>
<dbReference type="Gene3D" id="3.40.1350.10">
    <property type="match status" value="1"/>
</dbReference>
<reference evidence="2 3" key="1">
    <citation type="submission" date="2019-03" db="EMBL/GenBank/DDBJ databases">
        <title>Complete genome sequence of Ferrigenium kumadai strain An22, a microaerophilic iron-oxidizing bacterium isolated from a paddy field soil.</title>
        <authorList>
            <person name="Watanabe T."/>
            <person name="Asakawa S."/>
        </authorList>
    </citation>
    <scope>NUCLEOTIDE SEQUENCE [LARGE SCALE GENOMIC DNA]</scope>
    <source>
        <strain evidence="2 3">An22</strain>
    </source>
</reference>
<evidence type="ECO:0000313" key="2">
    <source>
        <dbReference type="EMBL" id="BBI99408.1"/>
    </source>
</evidence>
<dbReference type="Proteomes" id="UP001319121">
    <property type="component" value="Chromosome"/>
</dbReference>
<sequence length="264" mass="29858">MRGLSTEYEILVRDLHAALVASDCVENVNVLHNVKIKGRSGATHQIDVYWEFKVGGVKYKTCIECKHYNRRVEKSDVASFITTLDDIGNATGIFATTAGYQSGAVLLAKERGVRLVTVNHLLKSVNITSNFVIPDTSIVDVKYDNDQARQRLIERNLTGFSFNCRWNLQTMFFDAEGNPRISLRQLVNQAMTDGANVLEPEELYDQTEIGLIRVTEIHYQQTTNYHQSNQEIIINDATRAIMEDVLENHILYLNDDGSISQVET</sequence>
<dbReference type="KEGG" id="fku:FGKAn22_11010"/>
<proteinExistence type="predicted"/>
<dbReference type="GO" id="GO:0009307">
    <property type="term" value="P:DNA restriction-modification system"/>
    <property type="evidence" value="ECO:0007669"/>
    <property type="project" value="InterPro"/>
</dbReference>
<dbReference type="GO" id="GO:0003677">
    <property type="term" value="F:DNA binding"/>
    <property type="evidence" value="ECO:0007669"/>
    <property type="project" value="InterPro"/>
</dbReference>
<accession>A0AAN1VZG5</accession>
<dbReference type="InterPro" id="IPR011856">
    <property type="entry name" value="tRNA_endonuc-like_dom_sf"/>
</dbReference>
<gene>
    <name evidence="2" type="ORF">FGKAn22_11010</name>
</gene>